<dbReference type="NCBIfam" id="NF045660">
    <property type="entry name" value="DiMthArgaseDdahStm"/>
    <property type="match status" value="1"/>
</dbReference>
<dbReference type="Gene3D" id="3.75.10.10">
    <property type="entry name" value="L-arginine/glycine Amidinotransferase, Chain A"/>
    <property type="match status" value="1"/>
</dbReference>
<comment type="similarity">
    <text evidence="1">Belongs to the DDAH family.</text>
</comment>
<dbReference type="EC" id="3.5.3.18" evidence="4"/>
<reference evidence="4" key="1">
    <citation type="submission" date="2024-05" db="EMBL/GenBank/DDBJ databases">
        <authorList>
            <person name="Cai S.Y."/>
            <person name="Jin L.M."/>
            <person name="Li H.R."/>
        </authorList>
    </citation>
    <scope>NUCLEOTIDE SEQUENCE</scope>
    <source>
        <strain evidence="4">A5-74</strain>
    </source>
</reference>
<organism evidence="4">
    <name type="scientific">Nakamurella sp. A5-74</name>
    <dbReference type="NCBI Taxonomy" id="3158264"/>
    <lineage>
        <taxon>Bacteria</taxon>
        <taxon>Bacillati</taxon>
        <taxon>Actinomycetota</taxon>
        <taxon>Actinomycetes</taxon>
        <taxon>Nakamurellales</taxon>
        <taxon>Nakamurellaceae</taxon>
        <taxon>Nakamurella</taxon>
    </lineage>
</organism>
<dbReference type="InterPro" id="IPR033199">
    <property type="entry name" value="DDAH-like"/>
</dbReference>
<dbReference type="PANTHER" id="PTHR12737">
    <property type="entry name" value="DIMETHYLARGININE DIMETHYLAMINOHYDROLASE"/>
    <property type="match status" value="1"/>
</dbReference>
<dbReference type="GO" id="GO:0016597">
    <property type="term" value="F:amino acid binding"/>
    <property type="evidence" value="ECO:0007669"/>
    <property type="project" value="TreeGrafter"/>
</dbReference>
<dbReference type="GO" id="GO:0016403">
    <property type="term" value="F:dimethylargininase activity"/>
    <property type="evidence" value="ECO:0007669"/>
    <property type="project" value="UniProtKB-EC"/>
</dbReference>
<dbReference type="PANTHER" id="PTHR12737:SF9">
    <property type="entry name" value="DIMETHYLARGININASE"/>
    <property type="match status" value="1"/>
</dbReference>
<dbReference type="EMBL" id="CP159218">
    <property type="protein sequence ID" value="XCG64536.1"/>
    <property type="molecule type" value="Genomic_DNA"/>
</dbReference>
<name>A0AAU8DR95_9ACTN</name>
<dbReference type="GO" id="GO:0006525">
    <property type="term" value="P:arginine metabolic process"/>
    <property type="evidence" value="ECO:0007669"/>
    <property type="project" value="TreeGrafter"/>
</dbReference>
<evidence type="ECO:0000313" key="4">
    <source>
        <dbReference type="EMBL" id="XCG64536.1"/>
    </source>
</evidence>
<evidence type="ECO:0000256" key="3">
    <source>
        <dbReference type="PIRSR" id="PIRSR633199-1"/>
    </source>
</evidence>
<proteinExistence type="inferred from homology"/>
<evidence type="ECO:0000256" key="1">
    <source>
        <dbReference type="ARBA" id="ARBA00008532"/>
    </source>
</evidence>
<feature type="active site" description="Nucleophile" evidence="3">
    <location>
        <position position="245"/>
    </location>
</feature>
<feature type="active site" description="Proton donor" evidence="3">
    <location>
        <position position="160"/>
    </location>
</feature>
<dbReference type="AlphaFoldDB" id="A0AAU8DR95"/>
<sequence length="257" mass="27704">MIALVRRPATSLADGMVTFIERSPIDLELALRQWAAYVAVLQQSGWQIVEVPPDDALPDSVFVEDTVVMFGDVAVLTNPNRPQRHPEIRDTATVVESLGIPLLRLEDPAAMDGGDVLKVGRTVYVGLTASTNQAAADQLTQWLTPRGWTVVAIPLTKALHLKSAVTALPDGTIIGYLPLVDEVERYPTFLAMPEEGGSHVVVIGENAIVMSSDAPESAALLRDRGIDVTEVDIGEFTKLEGCVTCLSVRIREAVPSL</sequence>
<dbReference type="GO" id="GO:0045429">
    <property type="term" value="P:positive regulation of nitric oxide biosynthetic process"/>
    <property type="evidence" value="ECO:0007669"/>
    <property type="project" value="TreeGrafter"/>
</dbReference>
<dbReference type="RefSeq" id="WP_353650149.1">
    <property type="nucleotide sequence ID" value="NZ_CP159218.1"/>
</dbReference>
<gene>
    <name evidence="4" type="primary">ddaH</name>
    <name evidence="4" type="ORF">ABLG96_04130</name>
</gene>
<evidence type="ECO:0000256" key="2">
    <source>
        <dbReference type="ARBA" id="ARBA00022801"/>
    </source>
</evidence>
<protein>
    <submittedName>
        <fullName evidence="4">Dimethylargininase</fullName>
        <ecNumber evidence="4">3.5.3.18</ecNumber>
    </submittedName>
</protein>
<keyword evidence="2 4" id="KW-0378">Hydrolase</keyword>
<dbReference type="SUPFAM" id="SSF55909">
    <property type="entry name" value="Pentein"/>
    <property type="match status" value="1"/>
</dbReference>
<dbReference type="GO" id="GO:0000052">
    <property type="term" value="P:citrulline metabolic process"/>
    <property type="evidence" value="ECO:0007669"/>
    <property type="project" value="TreeGrafter"/>
</dbReference>
<accession>A0AAU8DR95</accession>